<evidence type="ECO:0000256" key="5">
    <source>
        <dbReference type="ARBA" id="ARBA00023136"/>
    </source>
</evidence>
<name>A0A511AZS1_9PROT</name>
<keyword evidence="3 6" id="KW-0812">Transmembrane</keyword>
<evidence type="ECO:0000256" key="6">
    <source>
        <dbReference type="SAM" id="Phobius"/>
    </source>
</evidence>
<evidence type="ECO:0000256" key="2">
    <source>
        <dbReference type="ARBA" id="ARBA00022475"/>
    </source>
</evidence>
<dbReference type="AlphaFoldDB" id="A0A511AZS1"/>
<accession>A0A511AZS1</accession>
<evidence type="ECO:0000256" key="3">
    <source>
        <dbReference type="ARBA" id="ARBA00022692"/>
    </source>
</evidence>
<comment type="caution">
    <text evidence="8">The sequence shown here is derived from an EMBL/GenBank/DDBJ whole genome shotgun (WGS) entry which is preliminary data.</text>
</comment>
<proteinExistence type="predicted"/>
<keyword evidence="5 6" id="KW-0472">Membrane</keyword>
<feature type="transmembrane region" description="Helical" evidence="6">
    <location>
        <begin position="741"/>
        <end position="764"/>
    </location>
</feature>
<feature type="transmembrane region" description="Helical" evidence="6">
    <location>
        <begin position="435"/>
        <end position="461"/>
    </location>
</feature>
<feature type="transmembrane region" description="Helical" evidence="6">
    <location>
        <begin position="330"/>
        <end position="351"/>
    </location>
</feature>
<dbReference type="PANTHER" id="PTHR33406:SF13">
    <property type="entry name" value="MEMBRANE PROTEIN YDFJ"/>
    <property type="match status" value="1"/>
</dbReference>
<feature type="transmembrane region" description="Helical" evidence="6">
    <location>
        <begin position="48"/>
        <end position="70"/>
    </location>
</feature>
<evidence type="ECO:0000256" key="1">
    <source>
        <dbReference type="ARBA" id="ARBA00004651"/>
    </source>
</evidence>
<evidence type="ECO:0000313" key="9">
    <source>
        <dbReference type="Proteomes" id="UP000321230"/>
    </source>
</evidence>
<feature type="transmembrane region" description="Helical" evidence="6">
    <location>
        <begin position="797"/>
        <end position="821"/>
    </location>
</feature>
<keyword evidence="2" id="KW-1003">Cell membrane</keyword>
<dbReference type="PANTHER" id="PTHR33406">
    <property type="entry name" value="MEMBRANE PROTEIN MJ1562-RELATED"/>
    <property type="match status" value="1"/>
</dbReference>
<dbReference type="Gene3D" id="1.20.1640.10">
    <property type="entry name" value="Multidrug efflux transporter AcrB transmembrane domain"/>
    <property type="match status" value="2"/>
</dbReference>
<feature type="transmembrane region" description="Helical" evidence="6">
    <location>
        <begin position="771"/>
        <end position="791"/>
    </location>
</feature>
<dbReference type="InterPro" id="IPR017841">
    <property type="entry name" value="Hopanoid_biosynth_HpnN"/>
</dbReference>
<keyword evidence="9" id="KW-1185">Reference proteome</keyword>
<dbReference type="InterPro" id="IPR004869">
    <property type="entry name" value="MMPL_dom"/>
</dbReference>
<feature type="transmembrane region" description="Helical" evidence="6">
    <location>
        <begin position="865"/>
        <end position="885"/>
    </location>
</feature>
<evidence type="ECO:0000313" key="8">
    <source>
        <dbReference type="EMBL" id="GEK93686.1"/>
    </source>
</evidence>
<protein>
    <submittedName>
        <fullName evidence="8">RND transporter</fullName>
    </submittedName>
</protein>
<gene>
    <name evidence="8" type="ORF">GWA01_14560</name>
</gene>
<dbReference type="GO" id="GO:0005886">
    <property type="term" value="C:plasma membrane"/>
    <property type="evidence" value="ECO:0007669"/>
    <property type="project" value="UniProtKB-SubCell"/>
</dbReference>
<dbReference type="PROSITE" id="PS50156">
    <property type="entry name" value="SSD"/>
    <property type="match status" value="1"/>
</dbReference>
<dbReference type="Pfam" id="PF03176">
    <property type="entry name" value="MMPL"/>
    <property type="match status" value="2"/>
</dbReference>
<dbReference type="NCBIfam" id="TIGR03480">
    <property type="entry name" value="HpnN"/>
    <property type="match status" value="1"/>
</dbReference>
<feature type="domain" description="SSD" evidence="7">
    <location>
        <begin position="331"/>
        <end position="460"/>
    </location>
</feature>
<dbReference type="SUPFAM" id="SSF82866">
    <property type="entry name" value="Multidrug efflux transporter AcrB transmembrane domain"/>
    <property type="match status" value="2"/>
</dbReference>
<evidence type="ECO:0000256" key="4">
    <source>
        <dbReference type="ARBA" id="ARBA00022989"/>
    </source>
</evidence>
<reference evidence="8 9" key="1">
    <citation type="submission" date="2019-07" db="EMBL/GenBank/DDBJ databases">
        <title>Whole genome shotgun sequence of Gluconobacter wancherniae NBRC 103581.</title>
        <authorList>
            <person name="Hosoyama A."/>
            <person name="Uohara A."/>
            <person name="Ohji S."/>
            <person name="Ichikawa N."/>
        </authorList>
    </citation>
    <scope>NUCLEOTIDE SEQUENCE [LARGE SCALE GENOMIC DNA]</scope>
    <source>
        <strain evidence="8 9">NBRC 103581</strain>
    </source>
</reference>
<feature type="transmembrane region" description="Helical" evidence="6">
    <location>
        <begin position="489"/>
        <end position="507"/>
    </location>
</feature>
<feature type="transmembrane region" description="Helical" evidence="6">
    <location>
        <begin position="357"/>
        <end position="376"/>
    </location>
</feature>
<feature type="transmembrane region" description="Helical" evidence="6">
    <location>
        <begin position="833"/>
        <end position="853"/>
    </location>
</feature>
<organism evidence="8 9">
    <name type="scientific">Gluconobacter wancherniae NBRC 103581</name>
    <dbReference type="NCBI Taxonomy" id="656744"/>
    <lineage>
        <taxon>Bacteria</taxon>
        <taxon>Pseudomonadati</taxon>
        <taxon>Pseudomonadota</taxon>
        <taxon>Alphaproteobacteria</taxon>
        <taxon>Acetobacterales</taxon>
        <taxon>Acetobacteraceae</taxon>
        <taxon>Gluconobacter</taxon>
    </lineage>
</organism>
<dbReference type="InterPro" id="IPR050545">
    <property type="entry name" value="Mycobact_MmpL"/>
</dbReference>
<comment type="subcellular location">
    <subcellularLocation>
        <location evidence="1">Cell membrane</location>
        <topology evidence="1">Multi-pass membrane protein</topology>
    </subcellularLocation>
</comment>
<keyword evidence="4 6" id="KW-1133">Transmembrane helix</keyword>
<sequence length="893" mass="94940">MTAILPYQIKDVRFLPRRGVETAHSLLRVGPMFSDLIARLNAACTRRAPLVAAIFVLLCAGCVALSVTHLSVTTDTGKMFAANLPWKKRNAEIARLFPQDDNQLVAIIDAKIPEQGRATARELTDILSKDHEHFRSVKDPEDNAFYHSNGFLFLDREDLNSLLDSTVSAQPFLGTLAADPSARGLFGALGLIGEGIKVGQGIPSGFTGALDGFATSLTDAANGHPHDMSWQSLLAGKVADMGSRYQFVVTQPRLDYNSFQPGGAATDAMRAAINKLSFVKAGEATGIITGEVKLNDEEFATVAHGMVLGLVLSLALVAVWLILAVRSIRVILPILLTLICGLLLTTGFAAISVGELNLISVAFAILFVGIAVDFAIQYSVRFRGQRHEDGSHPTLSEALILTGRESGTQIFVAALATAAGFLAFTPTSFVGVAQLGLIAGFGMLIAFICTLTLLPALLVLFRAQIGEGEPGFMFMAPVDHALRHRRKRVLGVFALLGVVGLALMPLLKFDADPLHTKNPNSEGMRALHLLEANPLTTPYSAQVLVPNLTAAAEQAEAFSKLSSVHDVLWLGALVPQDQAAKMAMIQDTASILLPTIVVDHPAPTPDAAAIRAAAVSAAAKLNAVKAQLPAPLERIRAALTTLSTAPDATLIAADKALTRFLPDELQMLRTALQPSTVTIDNIPQDIRQDYILPDGRARLTIHPNGQMSENSVLHTFVNQLHTVSQNIAGPASEITESAHTIVHAFTIAAVSALIMIALILLVALRRLLDTALVMAPLLLSALLTVILIVTVPETLNYANIIALPLLLGVGVSFNIYFVMNWRAGVKGPLTSPTARAVLFSALTTGTAFGSLAASAHPGTASMGRLLLMSLGCTLLCTLIFVPALLPKRPIDEA</sequence>
<feature type="transmembrane region" description="Helical" evidence="6">
    <location>
        <begin position="410"/>
        <end position="429"/>
    </location>
</feature>
<evidence type="ECO:0000259" key="7">
    <source>
        <dbReference type="PROSITE" id="PS50156"/>
    </source>
</evidence>
<feature type="transmembrane region" description="Helical" evidence="6">
    <location>
        <begin position="302"/>
        <end position="323"/>
    </location>
</feature>
<dbReference type="EMBL" id="BJUZ01000002">
    <property type="protein sequence ID" value="GEK93686.1"/>
    <property type="molecule type" value="Genomic_DNA"/>
</dbReference>
<dbReference type="Proteomes" id="UP000321230">
    <property type="component" value="Unassembled WGS sequence"/>
</dbReference>
<dbReference type="InterPro" id="IPR000731">
    <property type="entry name" value="SSD"/>
</dbReference>